<evidence type="ECO:0000313" key="1">
    <source>
        <dbReference type="EMBL" id="KAK1865648.1"/>
    </source>
</evidence>
<keyword evidence="2" id="KW-1185">Reference proteome</keyword>
<organism evidence="1 2">
    <name type="scientific">Pyropia yezoensis</name>
    <name type="common">Susabi-nori</name>
    <name type="synonym">Porphyra yezoensis</name>
    <dbReference type="NCBI Taxonomy" id="2788"/>
    <lineage>
        <taxon>Eukaryota</taxon>
        <taxon>Rhodophyta</taxon>
        <taxon>Bangiophyceae</taxon>
        <taxon>Bangiales</taxon>
        <taxon>Bangiaceae</taxon>
        <taxon>Pyropia</taxon>
    </lineage>
</organism>
<reference evidence="1" key="1">
    <citation type="submission" date="2019-11" db="EMBL/GenBank/DDBJ databases">
        <title>Nori genome reveals adaptations in red seaweeds to the harsh intertidal environment.</title>
        <authorList>
            <person name="Wang D."/>
            <person name="Mao Y."/>
        </authorList>
    </citation>
    <scope>NUCLEOTIDE SEQUENCE</scope>
    <source>
        <tissue evidence="1">Gametophyte</tissue>
    </source>
</reference>
<dbReference type="EMBL" id="CM020619">
    <property type="protein sequence ID" value="KAK1865648.1"/>
    <property type="molecule type" value="Genomic_DNA"/>
</dbReference>
<comment type="caution">
    <text evidence="1">The sequence shown here is derived from an EMBL/GenBank/DDBJ whole genome shotgun (WGS) entry which is preliminary data.</text>
</comment>
<name>A0ACC3C6Y8_PYRYE</name>
<accession>A0ACC3C6Y8</accession>
<gene>
    <name evidence="1" type="ORF">I4F81_008177</name>
</gene>
<protein>
    <submittedName>
        <fullName evidence="1">Uncharacterized protein</fullName>
    </submittedName>
</protein>
<proteinExistence type="predicted"/>
<dbReference type="Proteomes" id="UP000798662">
    <property type="component" value="Chromosome 2"/>
</dbReference>
<sequence length="255" mass="25724">MKIYTKTGDSGETSLFSGKRVAKNHDRVSAYGSLDECNSVIGMATAAIATALPSLEAAPAKRLSTLSRELSYIQHALFELGAHFATPPTSDAASKATTQFPSAPAATSALESWMDAHTAALPPLTSFILPGGSPTAAALHMARTVARRAEREATNLVRAGGVRTDAYVFLNRLSDYLFVAARAANAAVGMGDCTWDKAASPDAMAAARDAKEGAAAAAPPADVAADDAADADAAATGGGAGATATKGGAAPQVTT</sequence>
<evidence type="ECO:0000313" key="2">
    <source>
        <dbReference type="Proteomes" id="UP000798662"/>
    </source>
</evidence>